<organism evidence="13 14">
    <name type="scientific">Cyanidium caldarium</name>
    <name type="common">Red alga</name>
    <dbReference type="NCBI Taxonomy" id="2771"/>
    <lineage>
        <taxon>Eukaryota</taxon>
        <taxon>Rhodophyta</taxon>
        <taxon>Bangiophyceae</taxon>
        <taxon>Cyanidiales</taxon>
        <taxon>Cyanidiaceae</taxon>
        <taxon>Cyanidium</taxon>
    </lineage>
</organism>
<evidence type="ECO:0000256" key="7">
    <source>
        <dbReference type="ARBA" id="ARBA00044229"/>
    </source>
</evidence>
<evidence type="ECO:0000256" key="9">
    <source>
        <dbReference type="ARBA" id="ARBA00046432"/>
    </source>
</evidence>
<evidence type="ECO:0000259" key="12">
    <source>
        <dbReference type="Pfam" id="PF25087"/>
    </source>
</evidence>
<feature type="region of interest" description="Disordered" evidence="10">
    <location>
        <begin position="296"/>
        <end position="342"/>
    </location>
</feature>
<dbReference type="GO" id="GO:0005829">
    <property type="term" value="C:cytosol"/>
    <property type="evidence" value="ECO:0007669"/>
    <property type="project" value="UniProtKB-SubCell"/>
</dbReference>
<proteinExistence type="inferred from homology"/>
<dbReference type="InterPro" id="IPR005835">
    <property type="entry name" value="NTP_transferase_dom"/>
</dbReference>
<dbReference type="PANTHER" id="PTHR45989">
    <property type="entry name" value="TRANSLATION INITIATION FACTOR EIF-2B SUBUNIT GAMMA"/>
    <property type="match status" value="1"/>
</dbReference>
<dbReference type="Gene3D" id="2.160.10.10">
    <property type="entry name" value="Hexapeptide repeat proteins"/>
    <property type="match status" value="1"/>
</dbReference>
<keyword evidence="14" id="KW-1185">Reference proteome</keyword>
<dbReference type="InterPro" id="IPR056729">
    <property type="entry name" value="GMPPB_C"/>
</dbReference>
<comment type="function">
    <text evidence="8">Acts as a component of the translation initiation factor 2B (eIF2B) complex, which catalyzes the exchange of GDP for GTP on the eukaryotic initiation factor 2 (eIF2) complex gamma subunit. Its guanine nucleotide exchange factor activity is repressed when bound to eIF2 complex phosphorylated on the alpha subunit, thereby limiting the amount of methionyl-initiator methionine tRNA available to the ribosome and consequently global translation is repressed.</text>
</comment>
<dbReference type="Gene3D" id="3.90.550.10">
    <property type="entry name" value="Spore Coat Polysaccharide Biosynthesis Protein SpsA, Chain A"/>
    <property type="match status" value="1"/>
</dbReference>
<name>A0AAV9IWN9_CYACA</name>
<evidence type="ECO:0000256" key="5">
    <source>
        <dbReference type="ARBA" id="ARBA00022917"/>
    </source>
</evidence>
<comment type="subunit">
    <text evidence="9">Component of the translation initiation factor 2B (eIF2B) complex which is a heterodecamer of two sets of five different subunits: alpha, beta, gamma, delta and epsilon. Subunits alpha, beta and delta comprise a regulatory subcomplex and subunits epsilon and gamma comprise a catalytic subcomplex. Within the complex, the hexameric regulatory complex resides at the center, with the two heterodimeric catalytic subcomplexes bound on opposite sides.</text>
</comment>
<dbReference type="EMBL" id="JANCYW010000007">
    <property type="protein sequence ID" value="KAK4536223.1"/>
    <property type="molecule type" value="Genomic_DNA"/>
</dbReference>
<feature type="compositionally biased region" description="Low complexity" evidence="10">
    <location>
        <begin position="420"/>
        <end position="446"/>
    </location>
</feature>
<dbReference type="Proteomes" id="UP001301350">
    <property type="component" value="Unassembled WGS sequence"/>
</dbReference>
<evidence type="ECO:0000256" key="8">
    <source>
        <dbReference type="ARBA" id="ARBA00045373"/>
    </source>
</evidence>
<comment type="similarity">
    <text evidence="2">Belongs to the eIF-2B gamma/epsilon subunits family.</text>
</comment>
<keyword evidence="3" id="KW-0963">Cytoplasm</keyword>
<dbReference type="GO" id="GO:0003743">
    <property type="term" value="F:translation initiation factor activity"/>
    <property type="evidence" value="ECO:0007669"/>
    <property type="project" value="UniProtKB-KW"/>
</dbReference>
<evidence type="ECO:0000256" key="10">
    <source>
        <dbReference type="SAM" id="MobiDB-lite"/>
    </source>
</evidence>
<sequence length="569" mass="61526">MSFAVAHASFAQDLQAVVLAGGPGSRMHPFSSGTPKCMLPVVNRPLLFYSLFQLERAGFDAVLLVTCPSALDRVSTYVHELYPADAAVRAHRTAHAGSRGLAVALRALPDGLDTAEVLCHLRDDIVSTDVVVLSGDIVGEWMLPAAADAHRALDASLTMVVGAATTATATNGHRGTQGKKDKKAAAAAANHSNESWNDLQTFIGVDRDTGRLLYTQSAADVADAGGQLRVPREVLQHVRALSVRRDLRDLHVYFLKRWVLDWLQHHPQLGSIRSELVPYLVRHQFALGRRAAAAWEEAQQVPGDDEQRGADVEPVADGAGEPESPATYRRRRRRRPEAPLLPPVPPYAAYSRALFPGGPMAPDDRIRCYAYSALPPHAPSLLRVNTMETYVQANRQVASGVLMPSLQRHLHPYNMNEYDQGTGAATDRAAAAAETDSAAPSSSTDGPEQALHMGERTFVARDSVLAPGSITLGRECQVRGGTIIGRHTVIGDRCKLTACIVMDHVKIGDRCVLQHCVIGSHAEVLEQCDLRHCQIGPHAQVVAHTTASEEVFSQFEASLAAMARVSLEE</sequence>
<dbReference type="GO" id="GO:0005851">
    <property type="term" value="C:eukaryotic translation initiation factor 2B complex"/>
    <property type="evidence" value="ECO:0007669"/>
    <property type="project" value="TreeGrafter"/>
</dbReference>
<evidence type="ECO:0000256" key="3">
    <source>
        <dbReference type="ARBA" id="ARBA00022490"/>
    </source>
</evidence>
<evidence type="ECO:0000256" key="1">
    <source>
        <dbReference type="ARBA" id="ARBA00004514"/>
    </source>
</evidence>
<dbReference type="InterPro" id="IPR029044">
    <property type="entry name" value="Nucleotide-diphossugar_trans"/>
</dbReference>
<dbReference type="SUPFAM" id="SSF53448">
    <property type="entry name" value="Nucleotide-diphospho-sugar transferases"/>
    <property type="match status" value="1"/>
</dbReference>
<evidence type="ECO:0000313" key="14">
    <source>
        <dbReference type="Proteomes" id="UP001301350"/>
    </source>
</evidence>
<comment type="subcellular location">
    <subcellularLocation>
        <location evidence="1">Cytoplasm</location>
        <location evidence="1">Cytosol</location>
    </subcellularLocation>
</comment>
<feature type="domain" description="Mannose-1-phosphate guanyltransferase C-terminal" evidence="12">
    <location>
        <begin position="465"/>
        <end position="541"/>
    </location>
</feature>
<feature type="region of interest" description="Disordered" evidence="10">
    <location>
        <begin position="420"/>
        <end position="449"/>
    </location>
</feature>
<accession>A0AAV9IWN9</accession>
<dbReference type="InterPro" id="IPR051960">
    <property type="entry name" value="eIF2B_gamma"/>
</dbReference>
<dbReference type="Pfam" id="PF25087">
    <property type="entry name" value="GMPPB_C"/>
    <property type="match status" value="1"/>
</dbReference>
<evidence type="ECO:0000256" key="2">
    <source>
        <dbReference type="ARBA" id="ARBA00007878"/>
    </source>
</evidence>
<reference evidence="13 14" key="1">
    <citation type="submission" date="2022-07" db="EMBL/GenBank/DDBJ databases">
        <title>Genome-wide signatures of adaptation to extreme environments.</title>
        <authorList>
            <person name="Cho C.H."/>
            <person name="Yoon H.S."/>
        </authorList>
    </citation>
    <scope>NUCLEOTIDE SEQUENCE [LARGE SCALE GENOMIC DNA]</scope>
    <source>
        <strain evidence="13 14">DBV 063 E5</strain>
    </source>
</reference>
<gene>
    <name evidence="13" type="ORF">CDCA_CDCA07G2248</name>
</gene>
<dbReference type="Pfam" id="PF00483">
    <property type="entry name" value="NTP_transferase"/>
    <property type="match status" value="1"/>
</dbReference>
<dbReference type="PANTHER" id="PTHR45989:SF1">
    <property type="entry name" value="TRANSLATION INITIATION FACTOR EIF-2B SUBUNIT GAMMA"/>
    <property type="match status" value="1"/>
</dbReference>
<keyword evidence="4" id="KW-0396">Initiation factor</keyword>
<evidence type="ECO:0000256" key="4">
    <source>
        <dbReference type="ARBA" id="ARBA00022540"/>
    </source>
</evidence>
<evidence type="ECO:0000259" key="11">
    <source>
        <dbReference type="Pfam" id="PF00483"/>
    </source>
</evidence>
<evidence type="ECO:0000256" key="6">
    <source>
        <dbReference type="ARBA" id="ARBA00044196"/>
    </source>
</evidence>
<protein>
    <recommendedName>
        <fullName evidence="6">Translation initiation factor eIF2B subunit gamma</fullName>
    </recommendedName>
    <alternativeName>
        <fullName evidence="7">eIF2B GDP-GTP exchange factor subunit gamma</fullName>
    </alternativeName>
</protein>
<dbReference type="GO" id="GO:0002183">
    <property type="term" value="P:cytoplasmic translational initiation"/>
    <property type="evidence" value="ECO:0007669"/>
    <property type="project" value="TreeGrafter"/>
</dbReference>
<keyword evidence="5" id="KW-0648">Protein biosynthesis</keyword>
<evidence type="ECO:0000313" key="13">
    <source>
        <dbReference type="EMBL" id="KAK4536223.1"/>
    </source>
</evidence>
<dbReference type="AlphaFoldDB" id="A0AAV9IWN9"/>
<feature type="domain" description="Nucleotidyl transferase" evidence="11">
    <location>
        <begin position="16"/>
        <end position="169"/>
    </location>
</feature>
<comment type="caution">
    <text evidence="13">The sequence shown here is derived from an EMBL/GenBank/DDBJ whole genome shotgun (WGS) entry which is preliminary data.</text>
</comment>
<dbReference type="GO" id="GO:0005085">
    <property type="term" value="F:guanyl-nucleotide exchange factor activity"/>
    <property type="evidence" value="ECO:0007669"/>
    <property type="project" value="TreeGrafter"/>
</dbReference>